<name>A0A9Q1GLD0_9CARY</name>
<evidence type="ECO:0000256" key="1">
    <source>
        <dbReference type="SAM" id="MobiDB-lite"/>
    </source>
</evidence>
<dbReference type="AlphaFoldDB" id="A0A9Q1GLD0"/>
<proteinExistence type="predicted"/>
<accession>A0A9Q1GLD0</accession>
<gene>
    <name evidence="2" type="ORF">Cgig2_031917</name>
</gene>
<feature type="region of interest" description="Disordered" evidence="1">
    <location>
        <begin position="46"/>
        <end position="68"/>
    </location>
</feature>
<sequence length="222" mass="25529">MIEILESALIELWWSIFEERMWHNRGNILLANRSQIASLRPNRRNALPRTRGWKPSAPSFTEDDSPLRSYEEESTEQIADHIRETFKWHLRGPTCPPWPLLDNYHDFCSDLDLVVAAKAAGDFRILEMVQAIFYAMAVNEALELDVLGRDLAEQLKSTVEGLRCYMCEAWLQLNKHALLWAQYCRQVNPGAGPRLTSSQEENSGSTDTPPLLVMMTSHRFLL</sequence>
<protein>
    <submittedName>
        <fullName evidence="2">Uncharacterized protein</fullName>
    </submittedName>
</protein>
<organism evidence="2 3">
    <name type="scientific">Carnegiea gigantea</name>
    <dbReference type="NCBI Taxonomy" id="171969"/>
    <lineage>
        <taxon>Eukaryota</taxon>
        <taxon>Viridiplantae</taxon>
        <taxon>Streptophyta</taxon>
        <taxon>Embryophyta</taxon>
        <taxon>Tracheophyta</taxon>
        <taxon>Spermatophyta</taxon>
        <taxon>Magnoliopsida</taxon>
        <taxon>eudicotyledons</taxon>
        <taxon>Gunneridae</taxon>
        <taxon>Pentapetalae</taxon>
        <taxon>Caryophyllales</taxon>
        <taxon>Cactineae</taxon>
        <taxon>Cactaceae</taxon>
        <taxon>Cactoideae</taxon>
        <taxon>Echinocereeae</taxon>
        <taxon>Carnegiea</taxon>
    </lineage>
</organism>
<evidence type="ECO:0000313" key="2">
    <source>
        <dbReference type="EMBL" id="KAJ8421392.1"/>
    </source>
</evidence>
<keyword evidence="3" id="KW-1185">Reference proteome</keyword>
<dbReference type="EMBL" id="JAKOGI010002744">
    <property type="protein sequence ID" value="KAJ8421392.1"/>
    <property type="molecule type" value="Genomic_DNA"/>
</dbReference>
<evidence type="ECO:0000313" key="3">
    <source>
        <dbReference type="Proteomes" id="UP001153076"/>
    </source>
</evidence>
<reference evidence="2" key="1">
    <citation type="submission" date="2022-04" db="EMBL/GenBank/DDBJ databases">
        <title>Carnegiea gigantea Genome sequencing and assembly v2.</title>
        <authorList>
            <person name="Copetti D."/>
            <person name="Sanderson M.J."/>
            <person name="Burquez A."/>
            <person name="Wojciechowski M.F."/>
        </authorList>
    </citation>
    <scope>NUCLEOTIDE SEQUENCE</scope>
    <source>
        <strain evidence="2">SGP5-SGP5p</strain>
        <tissue evidence="2">Aerial part</tissue>
    </source>
</reference>
<dbReference type="Proteomes" id="UP001153076">
    <property type="component" value="Unassembled WGS sequence"/>
</dbReference>
<comment type="caution">
    <text evidence="2">The sequence shown here is derived from an EMBL/GenBank/DDBJ whole genome shotgun (WGS) entry which is preliminary data.</text>
</comment>